<dbReference type="AlphaFoldDB" id="A0A1W1D3L9"/>
<proteinExistence type="predicted"/>
<gene>
    <name evidence="1" type="ORF">MNB_SM-3-213</name>
</gene>
<name>A0A1W1D3L9_9ZZZZ</name>
<protein>
    <submittedName>
        <fullName evidence="1">Uncharacterized protein</fullName>
    </submittedName>
</protein>
<dbReference type="InterPro" id="IPR043776">
    <property type="entry name" value="DUF5718"/>
</dbReference>
<evidence type="ECO:0000313" key="1">
    <source>
        <dbReference type="EMBL" id="SFV75037.1"/>
    </source>
</evidence>
<dbReference type="Pfam" id="PF18985">
    <property type="entry name" value="DUF5718"/>
    <property type="match status" value="1"/>
</dbReference>
<dbReference type="EMBL" id="FPHP01000014">
    <property type="protein sequence ID" value="SFV75037.1"/>
    <property type="molecule type" value="Genomic_DNA"/>
</dbReference>
<sequence>MGKYKKFLGLGIAGNFALHLDQAGEAEDFKDIITKDETAPKGMFPFYLPLSLNNTSNAQLCANKLLTTYPLSPEYIQMPKDKAHKIQAEPEVALICDMEYRVGKISKIIPKYFTAYNDCSIRIKGAKKISEKKNWGHNTKGISETLLPIDRFSEGGVMDDYSICSFLKRDDKIKQYGENAKLIGYSYFHEKLTHWMEEQIETQNDEGPLEPLSEYIIACEYPKEAIISIGATRYTPYGENTFLQIGDEIIVIVYNHTKFSFEDITSMVHNHKYSQTDMSVLSQKVIHHE</sequence>
<accession>A0A1W1D3L9</accession>
<reference evidence="1" key="1">
    <citation type="submission" date="2016-10" db="EMBL/GenBank/DDBJ databases">
        <authorList>
            <person name="de Groot N.N."/>
        </authorList>
    </citation>
    <scope>NUCLEOTIDE SEQUENCE</scope>
</reference>
<organism evidence="1">
    <name type="scientific">hydrothermal vent metagenome</name>
    <dbReference type="NCBI Taxonomy" id="652676"/>
    <lineage>
        <taxon>unclassified sequences</taxon>
        <taxon>metagenomes</taxon>
        <taxon>ecological metagenomes</taxon>
    </lineage>
</organism>